<dbReference type="InterPro" id="IPR003399">
    <property type="entry name" value="Mce/MlaD"/>
</dbReference>
<dbReference type="InterPro" id="IPR052336">
    <property type="entry name" value="MlaD_Phospholipid_Transporter"/>
</dbReference>
<sequence length="335" mass="36176">MRIRGTALKFGIFTAVSILFLALLYNTMANNVSGDVVEYDAVFSDVSGLRTGDDVRVAGVKVGRVQSIEVQGRDARIGFVLSKDQPLLTTTDLVIRYQNLLGQRYVSMVQTGRQGPALEPGATVPVDRTSPGFDLTALLNGFRPLFAVLKPEDVNKLAESIIKVLQGEGGTVEMLLKQTADLTGFLADREQLFDDVVTNLTPVLDNLSGQGTQLRSTVRELSRLMEGFARNRATFGRSLSKVSDLIGTTSGLLRDARRPLGNDVRKLRALSQMYADQGRLFGSSLEAFGNVVGIVGIGLSYESALNSYLCNLDGSILGVQFGTGTASSRQTKVCR</sequence>
<name>A0ABU2BR60_9ACTN</name>
<accession>A0ABU2BR60</accession>
<evidence type="ECO:0000256" key="1">
    <source>
        <dbReference type="SAM" id="Phobius"/>
    </source>
</evidence>
<evidence type="ECO:0000313" key="4">
    <source>
        <dbReference type="EMBL" id="MDR7361119.1"/>
    </source>
</evidence>
<dbReference type="Pfam" id="PF11887">
    <property type="entry name" value="Mce4_CUP1"/>
    <property type="match status" value="1"/>
</dbReference>
<dbReference type="PANTHER" id="PTHR33371:SF17">
    <property type="entry name" value="MCE-FAMILY PROTEIN MCE1B"/>
    <property type="match status" value="1"/>
</dbReference>
<evidence type="ECO:0000259" key="3">
    <source>
        <dbReference type="Pfam" id="PF11887"/>
    </source>
</evidence>
<dbReference type="InterPro" id="IPR024516">
    <property type="entry name" value="Mce_C"/>
</dbReference>
<organism evidence="4 5">
    <name type="scientific">Nocardioides marmoribigeumensis</name>
    <dbReference type="NCBI Taxonomy" id="433649"/>
    <lineage>
        <taxon>Bacteria</taxon>
        <taxon>Bacillati</taxon>
        <taxon>Actinomycetota</taxon>
        <taxon>Actinomycetes</taxon>
        <taxon>Propionibacteriales</taxon>
        <taxon>Nocardioidaceae</taxon>
        <taxon>Nocardioides</taxon>
    </lineage>
</organism>
<keyword evidence="1" id="KW-0812">Transmembrane</keyword>
<evidence type="ECO:0000259" key="2">
    <source>
        <dbReference type="Pfam" id="PF02470"/>
    </source>
</evidence>
<feature type="transmembrane region" description="Helical" evidence="1">
    <location>
        <begin position="7"/>
        <end position="25"/>
    </location>
</feature>
<evidence type="ECO:0000313" key="5">
    <source>
        <dbReference type="Proteomes" id="UP001183648"/>
    </source>
</evidence>
<feature type="domain" description="Mce/MlaD" evidence="2">
    <location>
        <begin position="37"/>
        <end position="109"/>
    </location>
</feature>
<protein>
    <submittedName>
        <fullName evidence="4">Phospholipid/cholesterol/gamma-HCH transport system substrate-binding protein</fullName>
    </submittedName>
</protein>
<keyword evidence="1" id="KW-0472">Membrane</keyword>
<dbReference type="Pfam" id="PF02470">
    <property type="entry name" value="MlaD"/>
    <property type="match status" value="1"/>
</dbReference>
<dbReference type="Proteomes" id="UP001183648">
    <property type="component" value="Unassembled WGS sequence"/>
</dbReference>
<feature type="domain" description="Mammalian cell entry C-terminal" evidence="3">
    <location>
        <begin position="117"/>
        <end position="273"/>
    </location>
</feature>
<keyword evidence="1" id="KW-1133">Transmembrane helix</keyword>
<reference evidence="4 5" key="1">
    <citation type="submission" date="2023-07" db="EMBL/GenBank/DDBJ databases">
        <title>Sequencing the genomes of 1000 actinobacteria strains.</title>
        <authorList>
            <person name="Klenk H.-P."/>
        </authorList>
    </citation>
    <scope>NUCLEOTIDE SEQUENCE [LARGE SCALE GENOMIC DNA]</scope>
    <source>
        <strain evidence="4 5">DSM 19426</strain>
    </source>
</reference>
<keyword evidence="5" id="KW-1185">Reference proteome</keyword>
<gene>
    <name evidence="4" type="ORF">J2S63_000672</name>
</gene>
<dbReference type="NCBIfam" id="TIGR00996">
    <property type="entry name" value="Mtu_fam_mce"/>
    <property type="match status" value="1"/>
</dbReference>
<comment type="caution">
    <text evidence="4">The sequence shown here is derived from an EMBL/GenBank/DDBJ whole genome shotgun (WGS) entry which is preliminary data.</text>
</comment>
<dbReference type="PANTHER" id="PTHR33371">
    <property type="entry name" value="INTERMEMBRANE PHOSPHOLIPID TRANSPORT SYSTEM BINDING PROTEIN MLAD-RELATED"/>
    <property type="match status" value="1"/>
</dbReference>
<dbReference type="RefSeq" id="WP_310298599.1">
    <property type="nucleotide sequence ID" value="NZ_BAAAPS010000002.1"/>
</dbReference>
<proteinExistence type="predicted"/>
<dbReference type="InterPro" id="IPR005693">
    <property type="entry name" value="Mce"/>
</dbReference>
<dbReference type="EMBL" id="JAVDYG010000001">
    <property type="protein sequence ID" value="MDR7361119.1"/>
    <property type="molecule type" value="Genomic_DNA"/>
</dbReference>